<dbReference type="AlphaFoldDB" id="G0PB07"/>
<dbReference type="Proteomes" id="UP000008068">
    <property type="component" value="Unassembled WGS sequence"/>
</dbReference>
<feature type="transmembrane region" description="Helical" evidence="1">
    <location>
        <begin position="212"/>
        <end position="240"/>
    </location>
</feature>
<reference evidence="3" key="1">
    <citation type="submission" date="2011-07" db="EMBL/GenBank/DDBJ databases">
        <authorList>
            <consortium name="Caenorhabditis brenneri Sequencing and Analysis Consortium"/>
            <person name="Wilson R.K."/>
        </authorList>
    </citation>
    <scope>NUCLEOTIDE SEQUENCE [LARGE SCALE GENOMIC DNA]</scope>
    <source>
        <strain evidence="3">PB2801</strain>
    </source>
</reference>
<evidence type="ECO:0000313" key="3">
    <source>
        <dbReference type="Proteomes" id="UP000008068"/>
    </source>
</evidence>
<dbReference type="PANTHER" id="PTHR22941">
    <property type="entry name" value="SERPENTINE RECEPTOR"/>
    <property type="match status" value="1"/>
</dbReference>
<feature type="transmembrane region" description="Helical" evidence="1">
    <location>
        <begin position="111"/>
        <end position="132"/>
    </location>
</feature>
<name>G0PB07_CAEBE</name>
<feature type="transmembrane region" description="Helical" evidence="1">
    <location>
        <begin position="293"/>
        <end position="316"/>
    </location>
</feature>
<keyword evidence="1" id="KW-1133">Transmembrane helix</keyword>
<feature type="transmembrane region" description="Helical" evidence="1">
    <location>
        <begin position="33"/>
        <end position="54"/>
    </location>
</feature>
<dbReference type="PANTHER" id="PTHR22941:SF51">
    <property type="entry name" value="SERPENTINE RECEPTOR, CLASS H-RELATED"/>
    <property type="match status" value="1"/>
</dbReference>
<dbReference type="OMA" id="VYVFECR"/>
<dbReference type="InParanoid" id="G0PB07"/>
<dbReference type="HOGENOM" id="CLU_042960_0_0_1"/>
<evidence type="ECO:0000256" key="1">
    <source>
        <dbReference type="SAM" id="Phobius"/>
    </source>
</evidence>
<feature type="transmembrane region" description="Helical" evidence="1">
    <location>
        <begin position="260"/>
        <end position="281"/>
    </location>
</feature>
<dbReference type="eggNOG" id="ENOG502TGIF">
    <property type="taxonomic scope" value="Eukaryota"/>
</dbReference>
<dbReference type="EMBL" id="GL380196">
    <property type="protein sequence ID" value="EGT50183.1"/>
    <property type="molecule type" value="Genomic_DNA"/>
</dbReference>
<evidence type="ECO:0008006" key="4">
    <source>
        <dbReference type="Google" id="ProtNLM"/>
    </source>
</evidence>
<feature type="transmembrane region" description="Helical" evidence="1">
    <location>
        <begin position="153"/>
        <end position="173"/>
    </location>
</feature>
<dbReference type="OrthoDB" id="5883198at2759"/>
<organism evidence="3">
    <name type="scientific">Caenorhabditis brenneri</name>
    <name type="common">Nematode worm</name>
    <dbReference type="NCBI Taxonomy" id="135651"/>
    <lineage>
        <taxon>Eukaryota</taxon>
        <taxon>Metazoa</taxon>
        <taxon>Ecdysozoa</taxon>
        <taxon>Nematoda</taxon>
        <taxon>Chromadorea</taxon>
        <taxon>Rhabditida</taxon>
        <taxon>Rhabditina</taxon>
        <taxon>Rhabditomorpha</taxon>
        <taxon>Rhabditoidea</taxon>
        <taxon>Rhabditidae</taxon>
        <taxon>Peloderinae</taxon>
        <taxon>Caenorhabditis</taxon>
    </lineage>
</organism>
<keyword evidence="1" id="KW-0812">Transmembrane</keyword>
<feature type="transmembrane region" description="Helical" evidence="1">
    <location>
        <begin position="66"/>
        <end position="91"/>
    </location>
</feature>
<sequence length="363" mass="41835">MTSTQNLSEYLLHNYSKCSLDDSFLASWQGLTYPSHIIGCIGIPCQLLTFWLILKKTPENMKSIKNPLMIAHILCSLLDFHFSTLVTPYMFLPSFSYLPVGILGWFRVPVLVQSLFFTETLIAMLVALVYVFECRSRSIQENRLKFESETSRSIYYLILYILPSFSLLIYFIVPTNQEAAKLQALQMSPCPNKEFFLEETFVVLSDPFWLKFIIMFAIPAIAVLIFGNIIFHVSCCIFYLYMAPGAMTSLRTRLIQRRFFIGMFAQTGFPMLVLAVPYSFLGVSMAFNKFSQVITNLAFISFGLHGLVESVCIIAFHHSYRLYIQKLFVKSMTIKSEFEGLILESDQKIATFQLFQVIHKCRW</sequence>
<evidence type="ECO:0000313" key="2">
    <source>
        <dbReference type="EMBL" id="EGT50183.1"/>
    </source>
</evidence>
<dbReference type="Pfam" id="PF10318">
    <property type="entry name" value="7TM_GPCR_Srh"/>
    <property type="match status" value="1"/>
</dbReference>
<accession>G0PB07</accession>
<proteinExistence type="predicted"/>
<protein>
    <recommendedName>
        <fullName evidence="4">Serpentine Receptor, class H</fullName>
    </recommendedName>
</protein>
<keyword evidence="1" id="KW-0472">Membrane</keyword>
<gene>
    <name evidence="2" type="ORF">CAEBREN_20359</name>
</gene>
<dbReference type="InterPro" id="IPR053220">
    <property type="entry name" value="Nematode_rcpt-like_serp_H"/>
</dbReference>
<keyword evidence="3" id="KW-1185">Reference proteome</keyword>
<dbReference type="InterPro" id="IPR019422">
    <property type="entry name" value="7TM_GPCR_serpentine_rcpt_Srh"/>
</dbReference>